<dbReference type="Pfam" id="PF00005">
    <property type="entry name" value="ABC_tran"/>
    <property type="match status" value="1"/>
</dbReference>
<dbReference type="InterPro" id="IPR008995">
    <property type="entry name" value="Mo/tungstate-bd_C_term_dom"/>
</dbReference>
<keyword evidence="3" id="KW-0547">Nucleotide-binding</keyword>
<proteinExistence type="predicted"/>
<dbReference type="InterPro" id="IPR013611">
    <property type="entry name" value="Transp-assoc_OB_typ2"/>
</dbReference>
<name>A0AAE4Z6R2_9BACT</name>
<dbReference type="Proteomes" id="UP000702544">
    <property type="component" value="Unassembled WGS sequence"/>
</dbReference>
<accession>A0AAE4Z6R2</accession>
<dbReference type="SUPFAM" id="SSF50331">
    <property type="entry name" value="MOP-like"/>
    <property type="match status" value="1"/>
</dbReference>
<dbReference type="PANTHER" id="PTHR43875:SF15">
    <property type="entry name" value="TREHALOSE IMPORT ATP-BINDING PROTEIN SUGC"/>
    <property type="match status" value="1"/>
</dbReference>
<dbReference type="Gene3D" id="2.40.50.100">
    <property type="match status" value="1"/>
</dbReference>
<reference evidence="8 9" key="1">
    <citation type="submission" date="2020-01" db="EMBL/GenBank/DDBJ databases">
        <title>Genomes assembled from Gulf of Kutch pelagic sediment metagenomes.</title>
        <authorList>
            <person name="Chandrashekar M."/>
            <person name="Mahajan M.S."/>
            <person name="Dave K.J."/>
            <person name="Vatsa P."/>
            <person name="Nathani N.M."/>
        </authorList>
    </citation>
    <scope>NUCLEOTIDE SEQUENCE [LARGE SCALE GENOMIC DNA]</scope>
    <source>
        <strain evidence="8">KS3-K002</strain>
    </source>
</reference>
<dbReference type="Gene3D" id="2.40.50.140">
    <property type="entry name" value="Nucleic acid-binding proteins"/>
    <property type="match status" value="1"/>
</dbReference>
<dbReference type="InterPro" id="IPR003439">
    <property type="entry name" value="ABC_transporter-like_ATP-bd"/>
</dbReference>
<dbReference type="PROSITE" id="PS00211">
    <property type="entry name" value="ABC_TRANSPORTER_1"/>
    <property type="match status" value="1"/>
</dbReference>
<keyword evidence="1" id="KW-0813">Transport</keyword>
<dbReference type="InterPro" id="IPR012340">
    <property type="entry name" value="NA-bd_OB-fold"/>
</dbReference>
<sequence length="361" mass="39294">MASVTLENVGKTYPNGQVAARDMDLAIQDGELVVLVGPSGCGKSTTLRMVAGLETPTAGRILIGGKDVTATPPQDRDIAMVFQTYALYPHKTVRDNLAFGLRMRRLAADEIGRRVREAARTLGLEELLDRKPAQLSGGQRQRVALGRAIVREPKAFLLDEPLSNLDAKLRLQTRAELARIHKQLGATMLYVTHDQEEAMTLGDRVAVLEDGRLQQVASPAEVYRRPANVFVAGFIGSPAMNLFRGLLQTDDEGPRFESSGCTLTSGVGTIPGRSGPAILGVRPPDIELCDRESADLSARVEVIELLGSAILVHLRATAAEEQTIRAVGPEDWEVAEDEVIGVRFNRERLHFFDGDGGRRLN</sequence>
<dbReference type="Gene3D" id="3.40.50.300">
    <property type="entry name" value="P-loop containing nucleotide triphosphate hydrolases"/>
    <property type="match status" value="1"/>
</dbReference>
<gene>
    <name evidence="8" type="primary">ugpC</name>
    <name evidence="8" type="ORF">GWO12_02810</name>
</gene>
<dbReference type="InterPro" id="IPR015855">
    <property type="entry name" value="ABC_transpr_MalK-like"/>
</dbReference>
<organism evidence="8 9">
    <name type="scientific">Candidatus Kutchimonas denitrificans</name>
    <dbReference type="NCBI Taxonomy" id="3056748"/>
    <lineage>
        <taxon>Bacteria</taxon>
        <taxon>Pseudomonadati</taxon>
        <taxon>Gemmatimonadota</taxon>
        <taxon>Gemmatimonadia</taxon>
        <taxon>Candidatus Palauibacterales</taxon>
        <taxon>Candidatus Palauibacteraceae</taxon>
        <taxon>Candidatus Kutchimonas</taxon>
    </lineage>
</organism>
<dbReference type="InterPro" id="IPR047641">
    <property type="entry name" value="ABC_transpr_MalK/UgpC-like"/>
</dbReference>
<dbReference type="EMBL" id="JAACAK010000018">
    <property type="protein sequence ID" value="NIR74038.1"/>
    <property type="molecule type" value="Genomic_DNA"/>
</dbReference>
<dbReference type="GO" id="GO:0008643">
    <property type="term" value="P:carbohydrate transport"/>
    <property type="evidence" value="ECO:0007669"/>
    <property type="project" value="InterPro"/>
</dbReference>
<evidence type="ECO:0000313" key="8">
    <source>
        <dbReference type="EMBL" id="NIR74038.1"/>
    </source>
</evidence>
<evidence type="ECO:0000256" key="3">
    <source>
        <dbReference type="ARBA" id="ARBA00022741"/>
    </source>
</evidence>
<dbReference type="NCBIfam" id="NF008653">
    <property type="entry name" value="PRK11650.1"/>
    <property type="match status" value="1"/>
</dbReference>
<dbReference type="InterPro" id="IPR027417">
    <property type="entry name" value="P-loop_NTPase"/>
</dbReference>
<dbReference type="GO" id="GO:0016887">
    <property type="term" value="F:ATP hydrolysis activity"/>
    <property type="evidence" value="ECO:0007669"/>
    <property type="project" value="InterPro"/>
</dbReference>
<evidence type="ECO:0000256" key="4">
    <source>
        <dbReference type="ARBA" id="ARBA00022840"/>
    </source>
</evidence>
<keyword evidence="2" id="KW-1003">Cell membrane</keyword>
<dbReference type="CDD" id="cd03301">
    <property type="entry name" value="ABC_MalK_N"/>
    <property type="match status" value="1"/>
</dbReference>
<evidence type="ECO:0000313" key="9">
    <source>
        <dbReference type="Proteomes" id="UP000702544"/>
    </source>
</evidence>
<feature type="domain" description="ABC transporter" evidence="7">
    <location>
        <begin position="4"/>
        <end position="235"/>
    </location>
</feature>
<dbReference type="PANTHER" id="PTHR43875">
    <property type="entry name" value="MALTODEXTRIN IMPORT ATP-BINDING PROTEIN MSMX"/>
    <property type="match status" value="1"/>
</dbReference>
<evidence type="ECO:0000256" key="6">
    <source>
        <dbReference type="ARBA" id="ARBA00023136"/>
    </source>
</evidence>
<dbReference type="Pfam" id="PF08402">
    <property type="entry name" value="TOBE_2"/>
    <property type="match status" value="1"/>
</dbReference>
<dbReference type="SMART" id="SM00382">
    <property type="entry name" value="AAA"/>
    <property type="match status" value="1"/>
</dbReference>
<evidence type="ECO:0000256" key="2">
    <source>
        <dbReference type="ARBA" id="ARBA00022475"/>
    </source>
</evidence>
<dbReference type="InterPro" id="IPR003593">
    <property type="entry name" value="AAA+_ATPase"/>
</dbReference>
<dbReference type="GO" id="GO:0005524">
    <property type="term" value="F:ATP binding"/>
    <property type="evidence" value="ECO:0007669"/>
    <property type="project" value="UniProtKB-KW"/>
</dbReference>
<dbReference type="GO" id="GO:0140359">
    <property type="term" value="F:ABC-type transporter activity"/>
    <property type="evidence" value="ECO:0007669"/>
    <property type="project" value="InterPro"/>
</dbReference>
<protein>
    <submittedName>
        <fullName evidence="8">Sn-glycerol-3-phosphate ABC transporter ATP-binding protein UgpC</fullName>
    </submittedName>
</protein>
<dbReference type="PROSITE" id="PS50893">
    <property type="entry name" value="ABC_TRANSPORTER_2"/>
    <property type="match status" value="1"/>
</dbReference>
<comment type="caution">
    <text evidence="8">The sequence shown here is derived from an EMBL/GenBank/DDBJ whole genome shotgun (WGS) entry which is preliminary data.</text>
</comment>
<keyword evidence="6" id="KW-0472">Membrane</keyword>
<dbReference type="AlphaFoldDB" id="A0AAE4Z6R2"/>
<keyword evidence="5" id="KW-1278">Translocase</keyword>
<dbReference type="FunFam" id="3.40.50.300:FF:000042">
    <property type="entry name" value="Maltose/maltodextrin ABC transporter, ATP-binding protein"/>
    <property type="match status" value="1"/>
</dbReference>
<dbReference type="SUPFAM" id="SSF52540">
    <property type="entry name" value="P-loop containing nucleoside triphosphate hydrolases"/>
    <property type="match status" value="1"/>
</dbReference>
<dbReference type="InterPro" id="IPR017871">
    <property type="entry name" value="ABC_transporter-like_CS"/>
</dbReference>
<dbReference type="GO" id="GO:0055052">
    <property type="term" value="C:ATP-binding cassette (ABC) transporter complex, substrate-binding subunit-containing"/>
    <property type="evidence" value="ECO:0007669"/>
    <property type="project" value="TreeGrafter"/>
</dbReference>
<evidence type="ECO:0000256" key="5">
    <source>
        <dbReference type="ARBA" id="ARBA00022967"/>
    </source>
</evidence>
<evidence type="ECO:0000259" key="7">
    <source>
        <dbReference type="PROSITE" id="PS50893"/>
    </source>
</evidence>
<keyword evidence="4 8" id="KW-0067">ATP-binding</keyword>
<evidence type="ECO:0000256" key="1">
    <source>
        <dbReference type="ARBA" id="ARBA00022448"/>
    </source>
</evidence>